<name>A0A6L9Y7F6_9BURK</name>
<dbReference type="GO" id="GO:0034338">
    <property type="term" value="F:short-chain carboxylesterase activity"/>
    <property type="evidence" value="ECO:0007669"/>
    <property type="project" value="TreeGrafter"/>
</dbReference>
<gene>
    <name evidence="4" type="ORF">F9B74_08220</name>
</gene>
<dbReference type="EMBL" id="JAAGYR010000016">
    <property type="protein sequence ID" value="NEN76306.1"/>
    <property type="molecule type" value="Genomic_DNA"/>
</dbReference>
<keyword evidence="5" id="KW-1185">Reference proteome</keyword>
<evidence type="ECO:0000259" key="3">
    <source>
        <dbReference type="Pfam" id="PF00561"/>
    </source>
</evidence>
<proteinExistence type="inferred from homology"/>
<dbReference type="Pfam" id="PF00561">
    <property type="entry name" value="Abhydrolase_1"/>
    <property type="match status" value="1"/>
</dbReference>
<dbReference type="GO" id="GO:0047372">
    <property type="term" value="F:monoacylglycerol lipase activity"/>
    <property type="evidence" value="ECO:0007669"/>
    <property type="project" value="TreeGrafter"/>
</dbReference>
<dbReference type="SUPFAM" id="SSF53474">
    <property type="entry name" value="alpha/beta-Hydrolases"/>
    <property type="match status" value="1"/>
</dbReference>
<keyword evidence="4" id="KW-0378">Hydrolase</keyword>
<dbReference type="AlphaFoldDB" id="A0A6L9Y7F6"/>
<dbReference type="InterPro" id="IPR050960">
    <property type="entry name" value="AB_hydrolase_4_sf"/>
</dbReference>
<feature type="domain" description="AB hydrolase-1" evidence="3">
    <location>
        <begin position="101"/>
        <end position="340"/>
    </location>
</feature>
<dbReference type="InterPro" id="IPR012020">
    <property type="entry name" value="ABHD4"/>
</dbReference>
<protein>
    <submittedName>
        <fullName evidence="4">Alpha/beta fold hydrolase</fullName>
    </submittedName>
</protein>
<dbReference type="PANTHER" id="PTHR10794:SF94">
    <property type="entry name" value="ESTERASE YHET-RELATED"/>
    <property type="match status" value="1"/>
</dbReference>
<evidence type="ECO:0000256" key="2">
    <source>
        <dbReference type="PIRSR" id="PIRSR005211-1"/>
    </source>
</evidence>
<dbReference type="Proteomes" id="UP000477651">
    <property type="component" value="Unassembled WGS sequence"/>
</dbReference>
<feature type="active site" description="Charge relay system" evidence="2">
    <location>
        <position position="308"/>
    </location>
</feature>
<feature type="active site" description="Charge relay system" evidence="2">
    <location>
        <position position="180"/>
    </location>
</feature>
<comment type="caution">
    <text evidence="4">The sequence shown here is derived from an EMBL/GenBank/DDBJ whole genome shotgun (WGS) entry which is preliminary data.</text>
</comment>
<accession>A0A6L9Y7F6</accession>
<feature type="active site" description="Charge relay system" evidence="2">
    <location>
        <position position="336"/>
    </location>
</feature>
<dbReference type="InterPro" id="IPR029058">
    <property type="entry name" value="AB_hydrolase_fold"/>
</dbReference>
<reference evidence="4 5" key="1">
    <citation type="submission" date="2020-02" db="EMBL/GenBank/DDBJ databases">
        <title>Pelistega sp. NLN82 were isolated from wild rodents of the Hainan Island.</title>
        <authorList>
            <person name="Niu N."/>
            <person name="Zhou J."/>
        </authorList>
    </citation>
    <scope>NUCLEOTIDE SEQUENCE [LARGE SCALE GENOMIC DNA]</scope>
    <source>
        <strain evidence="4 5">NLN82</strain>
    </source>
</reference>
<dbReference type="RefSeq" id="WP_163764758.1">
    <property type="nucleotide sequence ID" value="NZ_JAAGYR010000016.1"/>
</dbReference>
<sequence length="363" mass="40368">MAGRIDTSEFYPPFWLPEGQSQTIIGSKFARYPKIAFERQRITTPDQDFIDLDWNIPPYPTDTIEQYAFHSASVKSNTFTPSSIDTSNKNTSSIPNYTGKAFVLFHGLEGSSQSHYAQSLCHDLRLAGWAVVVAHFRGCSGEPNRLARSYFSGDIADVATVMSAIKARLPHAQWYAAGVSMGGNVLLKYLGEASPQTIFLKGAVGISAPTDLSAAGRQLGTGFFGKVVYTNYFLSSMKHKMQQKYQQFPDLIPIKEILAVKTLKAFDDIYTGPIHGFKDAEDYWRRCSAKPVLKNIHTPTLILNAKNDPFIPANSLPTVDEVSSEVLLHQPLHGGHVGFSQGRFPSHLGWLSQRVLRFFEDKQ</sequence>
<dbReference type="PIRSF" id="PIRSF005211">
    <property type="entry name" value="Ab_hydro_YheT"/>
    <property type="match status" value="1"/>
</dbReference>
<evidence type="ECO:0000313" key="4">
    <source>
        <dbReference type="EMBL" id="NEN76306.1"/>
    </source>
</evidence>
<evidence type="ECO:0000256" key="1">
    <source>
        <dbReference type="ARBA" id="ARBA00010884"/>
    </source>
</evidence>
<organism evidence="4 5">
    <name type="scientific">Pelistega ratti</name>
    <dbReference type="NCBI Taxonomy" id="2652177"/>
    <lineage>
        <taxon>Bacteria</taxon>
        <taxon>Pseudomonadati</taxon>
        <taxon>Pseudomonadota</taxon>
        <taxon>Betaproteobacteria</taxon>
        <taxon>Burkholderiales</taxon>
        <taxon>Alcaligenaceae</taxon>
        <taxon>Pelistega</taxon>
    </lineage>
</organism>
<comment type="similarity">
    <text evidence="1">Belongs to the AB hydrolase superfamily. AB hydrolase 4 family.</text>
</comment>
<dbReference type="InterPro" id="IPR000073">
    <property type="entry name" value="AB_hydrolase_1"/>
</dbReference>
<dbReference type="Gene3D" id="3.40.50.1820">
    <property type="entry name" value="alpha/beta hydrolase"/>
    <property type="match status" value="1"/>
</dbReference>
<dbReference type="PANTHER" id="PTHR10794">
    <property type="entry name" value="ABHYDROLASE DOMAIN-CONTAINING PROTEIN"/>
    <property type="match status" value="1"/>
</dbReference>
<evidence type="ECO:0000313" key="5">
    <source>
        <dbReference type="Proteomes" id="UP000477651"/>
    </source>
</evidence>